<evidence type="ECO:0000259" key="3">
    <source>
        <dbReference type="PROSITE" id="PS51192"/>
    </source>
</evidence>
<dbReference type="GO" id="GO:0005524">
    <property type="term" value="F:ATP binding"/>
    <property type="evidence" value="ECO:0007669"/>
    <property type="project" value="InterPro"/>
</dbReference>
<dbReference type="EMBL" id="CAMXCT020004124">
    <property type="protein sequence ID" value="CAL1161155.1"/>
    <property type="molecule type" value="Genomic_DNA"/>
</dbReference>
<evidence type="ECO:0000256" key="2">
    <source>
        <dbReference type="SAM" id="SignalP"/>
    </source>
</evidence>
<feature type="compositionally biased region" description="Acidic residues" evidence="1">
    <location>
        <begin position="1394"/>
        <end position="1403"/>
    </location>
</feature>
<gene>
    <name evidence="5" type="ORF">C1SCF055_LOCUS33307</name>
</gene>
<dbReference type="PROSITE" id="PS51192">
    <property type="entry name" value="HELICASE_ATP_BIND_1"/>
    <property type="match status" value="1"/>
</dbReference>
<dbReference type="InterPro" id="IPR006935">
    <property type="entry name" value="Helicase/UvrB_N"/>
</dbReference>
<accession>A0A9P1GC03</accession>
<dbReference type="EMBL" id="CAMXCT030004124">
    <property type="protein sequence ID" value="CAL4795092.1"/>
    <property type="molecule type" value="Genomic_DNA"/>
</dbReference>
<feature type="compositionally biased region" description="Low complexity" evidence="1">
    <location>
        <begin position="1549"/>
        <end position="1563"/>
    </location>
</feature>
<feature type="compositionally biased region" description="Acidic residues" evidence="1">
    <location>
        <begin position="1174"/>
        <end position="1197"/>
    </location>
</feature>
<name>A0A9P1GC03_9DINO</name>
<dbReference type="SMART" id="SM00490">
    <property type="entry name" value="HELICc"/>
    <property type="match status" value="1"/>
</dbReference>
<feature type="non-terminal residue" evidence="5">
    <location>
        <position position="1"/>
    </location>
</feature>
<dbReference type="Gene3D" id="3.40.50.300">
    <property type="entry name" value="P-loop containing nucleotide triphosphate hydrolases"/>
    <property type="match status" value="2"/>
</dbReference>
<dbReference type="OrthoDB" id="66498at2759"/>
<organism evidence="5">
    <name type="scientific">Cladocopium goreaui</name>
    <dbReference type="NCBI Taxonomy" id="2562237"/>
    <lineage>
        <taxon>Eukaryota</taxon>
        <taxon>Sar</taxon>
        <taxon>Alveolata</taxon>
        <taxon>Dinophyceae</taxon>
        <taxon>Suessiales</taxon>
        <taxon>Symbiodiniaceae</taxon>
        <taxon>Cladocopium</taxon>
    </lineage>
</organism>
<keyword evidence="2" id="KW-0732">Signal</keyword>
<dbReference type="InterPro" id="IPR001650">
    <property type="entry name" value="Helicase_C-like"/>
</dbReference>
<dbReference type="Gene3D" id="6.10.140.530">
    <property type="match status" value="4"/>
</dbReference>
<feature type="region of interest" description="Disordered" evidence="1">
    <location>
        <begin position="1888"/>
        <end position="1911"/>
    </location>
</feature>
<dbReference type="Proteomes" id="UP001152797">
    <property type="component" value="Unassembled WGS sequence"/>
</dbReference>
<reference evidence="6 7" key="2">
    <citation type="submission" date="2024-05" db="EMBL/GenBank/DDBJ databases">
        <authorList>
            <person name="Chen Y."/>
            <person name="Shah S."/>
            <person name="Dougan E. K."/>
            <person name="Thang M."/>
            <person name="Chan C."/>
        </authorList>
    </citation>
    <scope>NUCLEOTIDE SEQUENCE [LARGE SCALE GENOMIC DNA]</scope>
</reference>
<feature type="region of interest" description="Disordered" evidence="1">
    <location>
        <begin position="1307"/>
        <end position="1422"/>
    </location>
</feature>
<dbReference type="InterPro" id="IPR005114">
    <property type="entry name" value="Helicase_assoc"/>
</dbReference>
<dbReference type="InterPro" id="IPR014001">
    <property type="entry name" value="Helicase_ATP-bd"/>
</dbReference>
<dbReference type="InterPro" id="IPR027417">
    <property type="entry name" value="P-loop_NTPase"/>
</dbReference>
<dbReference type="PANTHER" id="PTHR33418:SF1">
    <property type="entry name" value="HELICASE-ASSOCIATED DOMAIN-CONTAINING PROTEIN"/>
    <property type="match status" value="1"/>
</dbReference>
<feature type="region of interest" description="Disordered" evidence="1">
    <location>
        <begin position="1534"/>
        <end position="1623"/>
    </location>
</feature>
<evidence type="ECO:0000313" key="7">
    <source>
        <dbReference type="Proteomes" id="UP001152797"/>
    </source>
</evidence>
<feature type="compositionally biased region" description="Basic and acidic residues" evidence="1">
    <location>
        <begin position="1198"/>
        <end position="1209"/>
    </location>
</feature>
<reference evidence="5" key="1">
    <citation type="submission" date="2022-10" db="EMBL/GenBank/DDBJ databases">
        <authorList>
            <person name="Chen Y."/>
            <person name="Dougan E. K."/>
            <person name="Chan C."/>
            <person name="Rhodes N."/>
            <person name="Thang M."/>
        </authorList>
    </citation>
    <scope>NUCLEOTIDE SEQUENCE</scope>
</reference>
<dbReference type="EMBL" id="CAMXCT010004124">
    <property type="protein sequence ID" value="CAI4007780.1"/>
    <property type="molecule type" value="Genomic_DNA"/>
</dbReference>
<evidence type="ECO:0000256" key="1">
    <source>
        <dbReference type="SAM" id="MobiDB-lite"/>
    </source>
</evidence>
<dbReference type="Pfam" id="PF00271">
    <property type="entry name" value="Helicase_C"/>
    <property type="match status" value="1"/>
</dbReference>
<dbReference type="SUPFAM" id="SSF52540">
    <property type="entry name" value="P-loop containing nucleoside triphosphate hydrolases"/>
    <property type="match status" value="1"/>
</dbReference>
<dbReference type="Pfam" id="PF03457">
    <property type="entry name" value="HA"/>
    <property type="match status" value="4"/>
</dbReference>
<feature type="compositionally biased region" description="Low complexity" evidence="1">
    <location>
        <begin position="1251"/>
        <end position="1268"/>
    </location>
</feature>
<comment type="caution">
    <text evidence="5">The sequence shown here is derived from an EMBL/GenBank/DDBJ whole genome shotgun (WGS) entry which is preliminary data.</text>
</comment>
<feature type="signal peptide" evidence="2">
    <location>
        <begin position="1"/>
        <end position="20"/>
    </location>
</feature>
<dbReference type="GO" id="GO:0003677">
    <property type="term" value="F:DNA binding"/>
    <property type="evidence" value="ECO:0007669"/>
    <property type="project" value="InterPro"/>
</dbReference>
<evidence type="ECO:0000259" key="4">
    <source>
        <dbReference type="PROSITE" id="PS51194"/>
    </source>
</evidence>
<feature type="non-terminal residue" evidence="5">
    <location>
        <position position="2547"/>
    </location>
</feature>
<dbReference type="PANTHER" id="PTHR33418">
    <property type="entry name" value="HELICASE-ASSOCIATED"/>
    <property type="match status" value="1"/>
</dbReference>
<sequence>PGLFLLLALAVLHFVRPTWRMFVQFQAYAKNGGKIARQQVAKEVVPVIPMALPPKEVERIHAAVRTKALEAIALGNLPPGKELELISALDLGTIPWNQFPVQLKEQLALPLEDRGIDSLSLNLSVAVQAKDYANGSTVPLSSLATFHLLVEGKCSKLKGLVQQMIVATSDGTLLPKLWQLTGAVQRTYSVEKIQAWRRIAQEASLAREKTFITPVRKLLKRWPHQKECLKHCRKFLQNRSKIAKKDFFVQMATGTGKSLVMADLLAEISPSQKACIIVPKLDLMEQMAQLLQELHPSSHICRVGIGWPANLTADVFVCVRNSAWQLANLTFHVILLDEGHHYEPLAMMADASATDFEAAETSGSRHDLGAAVITHTQQVLALKTKKRIFFSATLRRNSADFDFGLRPAIEAGVIQDYSVMVPVLSEGDPRPGLVELIRNLPLSRKILAFCNTVHEAQAFTQMLTEAGIAADHYNGGTTPKLRGDILQSFQRPESYGGIRVLVTVDVLSEGVDLPVADTCLFVAPRWGLRLRQCVGRVLRKHHTKVDALVIAPPIVKRPNGSLTEEAELTRLLSQLATADPWFEQALQSGDTDQSRLSISTSGMMADDQEHVLGDKAARFIRIHVLPYVLDTCCASDLGFVWDVRKFRWEASMRRLAAYTAKHGHALVPNEFNCSDGFRLGKWVDTQRVARAKGKIDTERIRKLDEHEFVWDTDQAAWNAAADRLKAYKEEHGNTLVPHRYKCADGFWLGAWVSKQRTARAKGKLDKEQILQLSEDGFIWDANYFAWNAAAERLETYKADHGNTLVPQLYKCADGFWLGAWVGNQRVARAKGKIDTERIRKLDEHEFVWDTDQAAWNAAADRLKAYKAEHGNTLVPHRYKCADGFWLGAWVSKQRAARAKGRLDTERIRKLDEHEFVWNATALHAAALLSMRCNEMCNDDDIEERHETVTVPCTMVMPPRNSFEEVDAYWSYLECTTPHCGGWLWRRHLADPTWGLKCYHCNLSQQKLDDKLYAYTRAMGIKEALNLHEYLRLEPQQAESCRSLCKLSKLLTALVEVSPSAKVKCRYLKHSMVYLQQTWGCELLSAHWTCEKGLLAGRAADALLVVLNHWRRCTASPTAWQRFCSKLDESQCQLMEQVKKKMVIEKPKRKLLPNVSDVSMDSKGFPAMTAHGKEEEEESEEEEEEEYDETEKEDEDEKEAVTKKAKKSDLDAMESSPPPVVKKDWRAAAGCNIKKPASKLVGKKKGKVSVAGLAKGPKAKTGPGKGPSKCKGTEKVLIHQGPGFCTQQLGLVQGLPLQALERGLDLEGPAKGLAMEPKEEPDWEAEQVPRRNRKSWADPAAEEKKEPAKKDGKHEQKNEWWEEDWKKGGKKWDDWWEEKEEQWQAWSKNKRWEPDGEDTEEEEVPSSSTQKKNTCGSQKERAKRRWLMKTCKNESQEEKEKLKLGALGACRLKRLLDRQEDRKNKLEAAQLAQAAAANAAAAAQAAQAAAASAQWQQWQMQQAQLVEAQAMWHHHAYYQGQGGQPHQWGWHHQTMEQPVEQPKQPKPHRQQPGPVATGSAAAGAGAKGGSQGPAPAQPGRKGQGKTARPKRATHPPADLHGKRAEAAGALDGIEVKDEESSDGWHEETSVQQHLGFFGLERGLPKMAPKKVMKVLNLKLKRPASALDQLKKDEGEGMSLEDKMAAFQKKGNQDVGQFLDTLTKGQREALWQRFSSARASMKDKECDNLWQEVAKGKGSDPAKKKLLGCFLKLGGDLKGKREVYLQELVSYTKSSGERSSEEWVPFAVVLQRFGLHECMRRVKRGSIGVRKDPADPAEWQFTLRKIITWTEEKSQHELKGEAKAKGEACQWLELKAQGLLADGEGPAASSKAAKALEDVLSKDKSKLAIMDKQSGQASEEEAAASPKKDEDDQVVEADLLSEMGSKVAKEEAQVRVKRMMKLLKGVKKEVGAAKAKSLDLCLADLQKLDKKGKKVSLEEAKGKLFDAALQIKKEPTAEEHLSPLGLALLEQFAHGMSGPSVQHLALAAVKSGAATGDIQVLASLGNFGRNENHVAGQITSRFCKNDSLDLPVPYCFEAPVLKKGTDSWYLANQTLAVFLPHEWFSWVEHHDNVSGFSGLQSFWDEHDAADPKLCKNPMKGSRHLYLPLVIHGDGGQFQKWDSITIISMGSLLSADNVASSQMLLAAIPKGCQHKSENPDEDTMTVVWKVLAWSFQHLYYGKFPEFDHLGKPWPAKTKRADQSGSHLWTQRVRGCLFCVTADGEFLQNELKLPGHSHNSCCFSCQANKSDIPHNDFRATAKWRSTLTKPGTPLPGGHPLGAVPGLNTFSVHYDTLHCLEEGVAAHALANTFFDLVVRGHAGAGTQDQNLQAVYRQIRQPYLEQGIDASHRIKKLSLTNFSAREKKYEKFPDLTGFKAKQIRYLVPVMAEIPQFYTDEDDAYSLHRLQCLQNLNSMYELMDCGLHMGKESILQFKKVTDLCLLHFARCAKLAMEAGLLQWNLIHKHHLVAHMPAQAAYLNPKLVSTYSGETMVGFMASLAHACLNGSPPHL</sequence>
<dbReference type="GO" id="GO:0016787">
    <property type="term" value="F:hydrolase activity"/>
    <property type="evidence" value="ECO:0007669"/>
    <property type="project" value="InterPro"/>
</dbReference>
<feature type="domain" description="Helicase C-terminal" evidence="4">
    <location>
        <begin position="432"/>
        <end position="597"/>
    </location>
</feature>
<proteinExistence type="predicted"/>
<protein>
    <submittedName>
        <fullName evidence="5">Uncharacterized protein</fullName>
    </submittedName>
</protein>
<feature type="region of interest" description="Disordered" evidence="1">
    <location>
        <begin position="1251"/>
        <end position="1271"/>
    </location>
</feature>
<feature type="region of interest" description="Disordered" evidence="1">
    <location>
        <begin position="1154"/>
        <end position="1224"/>
    </location>
</feature>
<evidence type="ECO:0000313" key="6">
    <source>
        <dbReference type="EMBL" id="CAL4795092.1"/>
    </source>
</evidence>
<dbReference type="Pfam" id="PF04851">
    <property type="entry name" value="ResIII"/>
    <property type="match status" value="1"/>
</dbReference>
<dbReference type="SMART" id="SM00487">
    <property type="entry name" value="DEXDc"/>
    <property type="match status" value="1"/>
</dbReference>
<keyword evidence="7" id="KW-1185">Reference proteome</keyword>
<feature type="domain" description="Helicase ATP-binding" evidence="3">
    <location>
        <begin position="238"/>
        <end position="412"/>
    </location>
</feature>
<dbReference type="PROSITE" id="PS51194">
    <property type="entry name" value="HELICASE_CTER"/>
    <property type="match status" value="1"/>
</dbReference>
<evidence type="ECO:0000313" key="5">
    <source>
        <dbReference type="EMBL" id="CAI4007780.1"/>
    </source>
</evidence>
<feature type="compositionally biased region" description="Basic and acidic residues" evidence="1">
    <location>
        <begin position="1340"/>
        <end position="1373"/>
    </location>
</feature>
<feature type="chain" id="PRO_5043272913" evidence="2">
    <location>
        <begin position="21"/>
        <end position="2547"/>
    </location>
</feature>